<feature type="coiled-coil region" evidence="1">
    <location>
        <begin position="268"/>
        <end position="316"/>
    </location>
</feature>
<keyword evidence="4" id="KW-1185">Reference proteome</keyword>
<sequence>MILSSIEEMDDRNEKESCIDCQQQQQSCSCAENRKVLHGTQNQPKSNPFGFGQRNSPLAKQLIKSKSFGFGRNDSHCLQQQQFTKSLSFGCDRSDSHFLHHEQPKSHSFGIDKDSMPGAPTGTPSKARAHEDMQVNVDVGLDNLSTLDFLNEAEIVGSHFKKCCREEDRIREISGENLLSPTKMILWRSVFCPRCVVDGKPIYSDEIGLEQPKTAASLLTSIRLPADVQHMDNISHSDSYHFGMHGLYQAINSFAHNFDMFVTVQEQMKAVAAESEKKDRELESLRAMVADLESKLKEEQQEKKEIKEKLQSQASTVVVDQLKKLYEEYMAS</sequence>
<dbReference type="EMBL" id="JACGCM010002399">
    <property type="protein sequence ID" value="KAF6140135.1"/>
    <property type="molecule type" value="Genomic_DNA"/>
</dbReference>
<comment type="caution">
    <text evidence="3">The sequence shown here is derived from an EMBL/GenBank/DDBJ whole genome shotgun (WGS) entry which is preliminary data.</text>
</comment>
<gene>
    <name evidence="3" type="ORF">GIB67_028941</name>
</gene>
<evidence type="ECO:0000256" key="2">
    <source>
        <dbReference type="SAM" id="MobiDB-lite"/>
    </source>
</evidence>
<evidence type="ECO:0000256" key="1">
    <source>
        <dbReference type="SAM" id="Coils"/>
    </source>
</evidence>
<proteinExistence type="predicted"/>
<protein>
    <submittedName>
        <fullName evidence="3">Uncharacterized protein</fullName>
    </submittedName>
</protein>
<dbReference type="AlphaFoldDB" id="A0A7J7LBZ7"/>
<reference evidence="3 4" key="1">
    <citation type="journal article" date="2020" name="IScience">
        <title>Genome Sequencing of the Endangered Kingdonia uniflora (Circaeasteraceae, Ranunculales) Reveals Potential Mechanisms of Evolutionary Specialization.</title>
        <authorList>
            <person name="Sun Y."/>
            <person name="Deng T."/>
            <person name="Zhang A."/>
            <person name="Moore M.J."/>
            <person name="Landis J.B."/>
            <person name="Lin N."/>
            <person name="Zhang H."/>
            <person name="Zhang X."/>
            <person name="Huang J."/>
            <person name="Zhang X."/>
            <person name="Sun H."/>
            <person name="Wang H."/>
        </authorList>
    </citation>
    <scope>NUCLEOTIDE SEQUENCE [LARGE SCALE GENOMIC DNA]</scope>
    <source>
        <strain evidence="3">TB1705</strain>
        <tissue evidence="3">Leaf</tissue>
    </source>
</reference>
<evidence type="ECO:0000313" key="4">
    <source>
        <dbReference type="Proteomes" id="UP000541444"/>
    </source>
</evidence>
<name>A0A7J7LBZ7_9MAGN</name>
<evidence type="ECO:0000313" key="3">
    <source>
        <dbReference type="EMBL" id="KAF6140135.1"/>
    </source>
</evidence>
<organism evidence="3 4">
    <name type="scientific">Kingdonia uniflora</name>
    <dbReference type="NCBI Taxonomy" id="39325"/>
    <lineage>
        <taxon>Eukaryota</taxon>
        <taxon>Viridiplantae</taxon>
        <taxon>Streptophyta</taxon>
        <taxon>Embryophyta</taxon>
        <taxon>Tracheophyta</taxon>
        <taxon>Spermatophyta</taxon>
        <taxon>Magnoliopsida</taxon>
        <taxon>Ranunculales</taxon>
        <taxon>Circaeasteraceae</taxon>
        <taxon>Kingdonia</taxon>
    </lineage>
</organism>
<accession>A0A7J7LBZ7</accession>
<keyword evidence="1" id="KW-0175">Coiled coil</keyword>
<dbReference type="Proteomes" id="UP000541444">
    <property type="component" value="Unassembled WGS sequence"/>
</dbReference>
<feature type="compositionally biased region" description="Basic and acidic residues" evidence="2">
    <location>
        <begin position="102"/>
        <end position="115"/>
    </location>
</feature>
<feature type="region of interest" description="Disordered" evidence="2">
    <location>
        <begin position="102"/>
        <end position="126"/>
    </location>
</feature>